<evidence type="ECO:0000259" key="2">
    <source>
        <dbReference type="PROSITE" id="PS00028"/>
    </source>
</evidence>
<proteinExistence type="predicted"/>
<dbReference type="InterPro" id="IPR013087">
    <property type="entry name" value="Znf_C2H2_type"/>
</dbReference>
<name>A0A915HU86_ROMCU</name>
<evidence type="ECO:0000313" key="4">
    <source>
        <dbReference type="WBParaSite" id="nRc.2.0.1.t05339-RA"/>
    </source>
</evidence>
<evidence type="ECO:0000256" key="1">
    <source>
        <dbReference type="SAM" id="MobiDB-lite"/>
    </source>
</evidence>
<keyword evidence="3" id="KW-1185">Reference proteome</keyword>
<dbReference type="Proteomes" id="UP000887565">
    <property type="component" value="Unplaced"/>
</dbReference>
<protein>
    <submittedName>
        <fullName evidence="4">C2H2-type domain-containing protein</fullName>
    </submittedName>
</protein>
<feature type="region of interest" description="Disordered" evidence="1">
    <location>
        <begin position="280"/>
        <end position="321"/>
    </location>
</feature>
<dbReference type="PROSITE" id="PS00028">
    <property type="entry name" value="ZINC_FINGER_C2H2_1"/>
    <property type="match status" value="2"/>
</dbReference>
<reference evidence="4" key="1">
    <citation type="submission" date="2022-11" db="UniProtKB">
        <authorList>
            <consortium name="WormBaseParasite"/>
        </authorList>
    </citation>
    <scope>IDENTIFICATION</scope>
</reference>
<feature type="domain" description="C2H2-type" evidence="2">
    <location>
        <begin position="480"/>
        <end position="501"/>
    </location>
</feature>
<dbReference type="SMART" id="SM00355">
    <property type="entry name" value="ZnF_C2H2"/>
    <property type="match status" value="4"/>
</dbReference>
<evidence type="ECO:0000313" key="3">
    <source>
        <dbReference type="Proteomes" id="UP000887565"/>
    </source>
</evidence>
<dbReference type="WBParaSite" id="nRc.2.0.1.t05339-RA">
    <property type="protein sequence ID" value="nRc.2.0.1.t05339-RA"/>
    <property type="gene ID" value="nRc.2.0.1.g05339"/>
</dbReference>
<accession>A0A915HU86</accession>
<feature type="domain" description="C2H2-type" evidence="2">
    <location>
        <begin position="453"/>
        <end position="474"/>
    </location>
</feature>
<sequence length="508" mass="58781">KSTLHAYKKQRWYRSVVFPEKRLSSLFRPISAATQHSKAKRGSNKPQFDCLCFACFVRIPVGHMSAHSRMHMESESRHSFYCGQCYVILTKDNIRAHHNCFKKEASISGENVYTCPGCGFKSESPIKQDDHFRFCHRYDCKNCCDKVYPGLHNCDNSIKSNEKLSEKQIARRSCYQKDDQESFSSKLKHSKKNIYEDDKPAENGYQVDLLTLNEEEATPPIKCETTLSQSREIVVELPRDDDDVVNFRNINDKESENERDVTRKLNLPASLLIEIQRALSDDTNSSEGEDQAHGSANGRSVMKETSSRVPGLHSKKSPKSKNNNVRFACNICPMTTNYKSSVKGHIVKQHSIAVNRVDEHFVEISEDNQTPFSRNIDCQTDFIERESGQCCKECKIKDKNIKRLKTSIQTLLEMTGVKKTFRIITIVSLAIFLVEIFFAEVDDVGYGTMQFICQFCNRKFDDRKDHCLHLMREHKAYVFCAYCEKQFLWKTDASHHELKVHILRKYFY</sequence>
<organism evidence="3 4">
    <name type="scientific">Romanomermis culicivorax</name>
    <name type="common">Nematode worm</name>
    <dbReference type="NCBI Taxonomy" id="13658"/>
    <lineage>
        <taxon>Eukaryota</taxon>
        <taxon>Metazoa</taxon>
        <taxon>Ecdysozoa</taxon>
        <taxon>Nematoda</taxon>
        <taxon>Enoplea</taxon>
        <taxon>Dorylaimia</taxon>
        <taxon>Mermithida</taxon>
        <taxon>Mermithoidea</taxon>
        <taxon>Mermithidae</taxon>
        <taxon>Romanomermis</taxon>
    </lineage>
</organism>
<dbReference type="AlphaFoldDB" id="A0A915HU86"/>